<evidence type="ECO:0000313" key="2">
    <source>
        <dbReference type="EMBL" id="KAJ8398221.1"/>
    </source>
</evidence>
<keyword evidence="3" id="KW-1185">Reference proteome</keyword>
<evidence type="ECO:0000313" key="3">
    <source>
        <dbReference type="Proteomes" id="UP001221898"/>
    </source>
</evidence>
<reference evidence="2" key="1">
    <citation type="journal article" date="2023" name="Science">
        <title>Genome structures resolve the early diversification of teleost fishes.</title>
        <authorList>
            <person name="Parey E."/>
            <person name="Louis A."/>
            <person name="Montfort J."/>
            <person name="Bouchez O."/>
            <person name="Roques C."/>
            <person name="Iampietro C."/>
            <person name="Lluch J."/>
            <person name="Castinel A."/>
            <person name="Donnadieu C."/>
            <person name="Desvignes T."/>
            <person name="Floi Bucao C."/>
            <person name="Jouanno E."/>
            <person name="Wen M."/>
            <person name="Mejri S."/>
            <person name="Dirks R."/>
            <person name="Jansen H."/>
            <person name="Henkel C."/>
            <person name="Chen W.J."/>
            <person name="Zahm M."/>
            <person name="Cabau C."/>
            <person name="Klopp C."/>
            <person name="Thompson A.W."/>
            <person name="Robinson-Rechavi M."/>
            <person name="Braasch I."/>
            <person name="Lecointre G."/>
            <person name="Bobe J."/>
            <person name="Postlethwait J.H."/>
            <person name="Berthelot C."/>
            <person name="Roest Crollius H."/>
            <person name="Guiguen Y."/>
        </authorList>
    </citation>
    <scope>NUCLEOTIDE SEQUENCE</scope>
    <source>
        <strain evidence="2">NC1722</strain>
    </source>
</reference>
<evidence type="ECO:0000256" key="1">
    <source>
        <dbReference type="SAM" id="MobiDB-lite"/>
    </source>
</evidence>
<organism evidence="2 3">
    <name type="scientific">Aldrovandia affinis</name>
    <dbReference type="NCBI Taxonomy" id="143900"/>
    <lineage>
        <taxon>Eukaryota</taxon>
        <taxon>Metazoa</taxon>
        <taxon>Chordata</taxon>
        <taxon>Craniata</taxon>
        <taxon>Vertebrata</taxon>
        <taxon>Euteleostomi</taxon>
        <taxon>Actinopterygii</taxon>
        <taxon>Neopterygii</taxon>
        <taxon>Teleostei</taxon>
        <taxon>Notacanthiformes</taxon>
        <taxon>Halosauridae</taxon>
        <taxon>Aldrovandia</taxon>
    </lineage>
</organism>
<comment type="caution">
    <text evidence="2">The sequence shown here is derived from an EMBL/GenBank/DDBJ whole genome shotgun (WGS) entry which is preliminary data.</text>
</comment>
<accession>A0AAD7S8Z3</accession>
<protein>
    <submittedName>
        <fullName evidence="2">Uncharacterized protein</fullName>
    </submittedName>
</protein>
<feature type="region of interest" description="Disordered" evidence="1">
    <location>
        <begin position="1"/>
        <end position="67"/>
    </location>
</feature>
<sequence>MSGSQGCSMCVSGPPACMGPRSLGSRGAAGEERGADLNKLPRTPGLRPTTAASHSTRVRRSYTADPTLTLHCRAQTSEGS</sequence>
<name>A0AAD7S8Z3_9TELE</name>
<dbReference type="EMBL" id="JAINUG010000092">
    <property type="protein sequence ID" value="KAJ8398221.1"/>
    <property type="molecule type" value="Genomic_DNA"/>
</dbReference>
<gene>
    <name evidence="2" type="ORF">AAFF_G00430650</name>
</gene>
<proteinExistence type="predicted"/>
<dbReference type="Proteomes" id="UP001221898">
    <property type="component" value="Unassembled WGS sequence"/>
</dbReference>
<dbReference type="AlphaFoldDB" id="A0AAD7S8Z3"/>